<dbReference type="AlphaFoldDB" id="A0A914S0B8"/>
<dbReference type="WBParaSite" id="PEQ_0001057901-mRNA-1">
    <property type="protein sequence ID" value="PEQ_0001057901-mRNA-1"/>
    <property type="gene ID" value="PEQ_0001057901"/>
</dbReference>
<evidence type="ECO:0000313" key="2">
    <source>
        <dbReference type="WBParaSite" id="PEQ_0001057901-mRNA-1"/>
    </source>
</evidence>
<name>A0A914S0B8_PAREQ</name>
<organism evidence="1 2">
    <name type="scientific">Parascaris equorum</name>
    <name type="common">Equine roundworm</name>
    <dbReference type="NCBI Taxonomy" id="6256"/>
    <lineage>
        <taxon>Eukaryota</taxon>
        <taxon>Metazoa</taxon>
        <taxon>Ecdysozoa</taxon>
        <taxon>Nematoda</taxon>
        <taxon>Chromadorea</taxon>
        <taxon>Rhabditida</taxon>
        <taxon>Spirurina</taxon>
        <taxon>Ascaridomorpha</taxon>
        <taxon>Ascaridoidea</taxon>
        <taxon>Ascarididae</taxon>
        <taxon>Parascaris</taxon>
    </lineage>
</organism>
<proteinExistence type="predicted"/>
<protein>
    <submittedName>
        <fullName evidence="2">Uncharacterized protein</fullName>
    </submittedName>
</protein>
<sequence length="105" mass="12365">MDMFDELEQSREHKNRMSFTGDRVKLADTCEEIGEMLRRDVRSILLIRAATAYNLLADNAFVLERYGRSVRFARVGFYCCCEFYFDHRNSYALNRRESVTGSVIF</sequence>
<accession>A0A914S0B8</accession>
<evidence type="ECO:0000313" key="1">
    <source>
        <dbReference type="Proteomes" id="UP000887564"/>
    </source>
</evidence>
<reference evidence="2" key="1">
    <citation type="submission" date="2022-11" db="UniProtKB">
        <authorList>
            <consortium name="WormBaseParasite"/>
        </authorList>
    </citation>
    <scope>IDENTIFICATION</scope>
</reference>
<dbReference type="Proteomes" id="UP000887564">
    <property type="component" value="Unplaced"/>
</dbReference>
<keyword evidence="1" id="KW-1185">Reference proteome</keyword>